<protein>
    <submittedName>
        <fullName evidence="1">Uncharacterized protein</fullName>
    </submittedName>
</protein>
<dbReference type="Proteomes" id="UP000516786">
    <property type="component" value="Chromosome"/>
</dbReference>
<gene>
    <name evidence="1" type="ORF">ID616_12485</name>
</gene>
<evidence type="ECO:0000313" key="1">
    <source>
        <dbReference type="EMBL" id="QOD00446.1"/>
    </source>
</evidence>
<sequence length="76" mass="8725">MIDRNIIGKIKDNFKDLKPEQISRIKSLDRKGVTISLMFAMLEGNKGLPQTTEEAFEGISKELDYFPDFFKNAKVD</sequence>
<accession>A0ABD7BID7</accession>
<evidence type="ECO:0000313" key="2">
    <source>
        <dbReference type="Proteomes" id="UP000516786"/>
    </source>
</evidence>
<proteinExistence type="predicted"/>
<dbReference type="AlphaFoldDB" id="A0ABD7BID7"/>
<name>A0ABD7BID7_PSEPU</name>
<organism evidence="1 2">
    <name type="scientific">Pseudomonas putida</name>
    <name type="common">Arthrobacter siderocapsulatus</name>
    <dbReference type="NCBI Taxonomy" id="303"/>
    <lineage>
        <taxon>Bacteria</taxon>
        <taxon>Pseudomonadati</taxon>
        <taxon>Pseudomonadota</taxon>
        <taxon>Gammaproteobacteria</taxon>
        <taxon>Pseudomonadales</taxon>
        <taxon>Pseudomonadaceae</taxon>
        <taxon>Pseudomonas</taxon>
    </lineage>
</organism>
<dbReference type="EMBL" id="CP061723">
    <property type="protein sequence ID" value="QOD00446.1"/>
    <property type="molecule type" value="Genomic_DNA"/>
</dbReference>
<dbReference type="RefSeq" id="WP_191087642.1">
    <property type="nucleotide sequence ID" value="NZ_CP061723.1"/>
</dbReference>
<reference evidence="1 2" key="1">
    <citation type="submission" date="2020-09" db="EMBL/GenBank/DDBJ databases">
        <title>Co-existence of a novel multidrug-resistance efflux pump with carbapenem resistance gene blaVIM-2 in one megaplasmid in Pseudomonas putida.</title>
        <authorList>
            <person name="Peng K."/>
            <person name="Li R."/>
        </authorList>
    </citation>
    <scope>NUCLEOTIDE SEQUENCE [LARGE SCALE GENOMIC DNA]</scope>
    <source>
        <strain evidence="1 2">ZXPA-20</strain>
    </source>
</reference>